<keyword evidence="3" id="KW-1185">Reference proteome</keyword>
<evidence type="ECO:0000256" key="1">
    <source>
        <dbReference type="SAM" id="Phobius"/>
    </source>
</evidence>
<reference evidence="2" key="1">
    <citation type="submission" date="2023-11" db="EMBL/GenBank/DDBJ databases">
        <title>Completed genome sequence of Mycoplasma equirhinis type strain M432/72.</title>
        <authorList>
            <person name="Spergser J."/>
        </authorList>
    </citation>
    <scope>NUCLEOTIDE SEQUENCE [LARGE SCALE GENOMIC DNA]</scope>
    <source>
        <strain evidence="2">M432/72</strain>
    </source>
</reference>
<accession>A0ABZ0PBN6</accession>
<dbReference type="NCBIfam" id="NF046009">
    <property type="entry name" value="MAGa3780_fam"/>
    <property type="match status" value="1"/>
</dbReference>
<feature type="transmembrane region" description="Helical" evidence="1">
    <location>
        <begin position="93"/>
        <end position="114"/>
    </location>
</feature>
<proteinExistence type="predicted"/>
<keyword evidence="1" id="KW-1133">Transmembrane helix</keyword>
<feature type="transmembrane region" description="Helical" evidence="1">
    <location>
        <begin position="151"/>
        <end position="176"/>
    </location>
</feature>
<dbReference type="Proteomes" id="UP001303601">
    <property type="component" value="Chromosome"/>
</dbReference>
<keyword evidence="1" id="KW-0812">Transmembrane</keyword>
<dbReference type="EMBL" id="CP137845">
    <property type="protein sequence ID" value="WPB54147.1"/>
    <property type="molecule type" value="Genomic_DNA"/>
</dbReference>
<evidence type="ECO:0000313" key="2">
    <source>
        <dbReference type="EMBL" id="WPB54147.1"/>
    </source>
</evidence>
<sequence>MISNIVLAVAMISYAVFPKQSKTKYFYFFACVNITITFLIYWTLIFFVSLKAGIWKNLSAAIPSFVLHAINPAIGIGILIWQRKKITLTNKNIWLTNVFVLMYFFGAMITFFIAQPILELKKIDNPYVNYGTVVYSFLNFKEPMFYKGSKLGIVIVLDILMFALGALLAPVLAYFWKGVLRIKNPNKNHVIETNETQKV</sequence>
<feature type="transmembrane region" description="Helical" evidence="1">
    <location>
        <begin position="25"/>
        <end position="48"/>
    </location>
</feature>
<feature type="transmembrane region" description="Helical" evidence="1">
    <location>
        <begin position="60"/>
        <end position="81"/>
    </location>
</feature>
<evidence type="ECO:0000313" key="3">
    <source>
        <dbReference type="Proteomes" id="UP001303601"/>
    </source>
</evidence>
<protein>
    <submittedName>
        <fullName evidence="2">Uncharacterized protein</fullName>
    </submittedName>
</protein>
<gene>
    <name evidence="2" type="ORF">R9B83_01075</name>
</gene>
<keyword evidence="1" id="KW-0472">Membrane</keyword>
<name>A0ABZ0PBN6_9BACT</name>
<organism evidence="2 3">
    <name type="scientific">Metamycoplasma equirhinis</name>
    <dbReference type="NCBI Taxonomy" id="92402"/>
    <lineage>
        <taxon>Bacteria</taxon>
        <taxon>Bacillati</taxon>
        <taxon>Mycoplasmatota</taxon>
        <taxon>Mycoplasmoidales</taxon>
        <taxon>Metamycoplasmataceae</taxon>
        <taxon>Metamycoplasma</taxon>
    </lineage>
</organism>